<evidence type="ECO:0000313" key="4">
    <source>
        <dbReference type="Proteomes" id="UP001302249"/>
    </source>
</evidence>
<evidence type="ECO:0000256" key="1">
    <source>
        <dbReference type="SAM" id="MobiDB-lite"/>
    </source>
</evidence>
<feature type="transmembrane region" description="Helical" evidence="2">
    <location>
        <begin position="74"/>
        <end position="94"/>
    </location>
</feature>
<proteinExistence type="predicted"/>
<evidence type="ECO:0008006" key="5">
    <source>
        <dbReference type="Google" id="ProtNLM"/>
    </source>
</evidence>
<dbReference type="EMBL" id="CP135076">
    <property type="protein sequence ID" value="WNO54779.1"/>
    <property type="molecule type" value="Genomic_DNA"/>
</dbReference>
<keyword evidence="2" id="KW-0812">Transmembrane</keyword>
<reference evidence="3 4" key="1">
    <citation type="submission" date="2023-09" db="EMBL/GenBank/DDBJ databases">
        <authorList>
            <person name="Rey-Velasco X."/>
        </authorList>
    </citation>
    <scope>NUCLEOTIDE SEQUENCE [LARGE SCALE GENOMIC DNA]</scope>
    <source>
        <strain evidence="3 4">W311</strain>
    </source>
</reference>
<feature type="region of interest" description="Disordered" evidence="1">
    <location>
        <begin position="1"/>
        <end position="23"/>
    </location>
</feature>
<keyword evidence="2" id="KW-0472">Membrane</keyword>
<dbReference type="Proteomes" id="UP001302249">
    <property type="component" value="Chromosome"/>
</dbReference>
<accession>A0ABZ0BBL5</accession>
<dbReference type="RefSeq" id="WP_313917651.1">
    <property type="nucleotide sequence ID" value="NZ_CP135076.1"/>
</dbReference>
<keyword evidence="4" id="KW-1185">Reference proteome</keyword>
<sequence>MAGPDSPAATAAASPPPAGAEPGSIAAAHHRLLADKSIQFDLPVRQTERHPPPQWLLDMLHGIESAARWVGDGWWWILGVVALGLAAILILTFFPPARHWWRNLRHGGAQAAEPDWTPDPGTARRLLEEADMLAARGCYAEAVHLILFRSIEDIERWRGEDLRPSLTSRDITRDPVLTDDARGIFSHLVAAVERSLFAGRPLLRGDWDAARRGYSDFALGGR</sequence>
<feature type="compositionally biased region" description="Low complexity" evidence="1">
    <location>
        <begin position="1"/>
        <end position="13"/>
    </location>
</feature>
<evidence type="ECO:0000313" key="3">
    <source>
        <dbReference type="EMBL" id="WNO54779.1"/>
    </source>
</evidence>
<name>A0ABZ0BBL5_9SPHN</name>
<organism evidence="3 4">
    <name type="scientific">Stakelama saccharophila</name>
    <dbReference type="NCBI Taxonomy" id="3075605"/>
    <lineage>
        <taxon>Bacteria</taxon>
        <taxon>Pseudomonadati</taxon>
        <taxon>Pseudomonadota</taxon>
        <taxon>Alphaproteobacteria</taxon>
        <taxon>Sphingomonadales</taxon>
        <taxon>Sphingomonadaceae</taxon>
        <taxon>Stakelama</taxon>
    </lineage>
</organism>
<evidence type="ECO:0000256" key="2">
    <source>
        <dbReference type="SAM" id="Phobius"/>
    </source>
</evidence>
<keyword evidence="2" id="KW-1133">Transmembrane helix</keyword>
<gene>
    <name evidence="3" type="ORF">RPR59_05910</name>
</gene>
<protein>
    <recommendedName>
        <fullName evidence="5">DUF4129 domain-containing protein</fullName>
    </recommendedName>
</protein>